<feature type="transmembrane region" description="Helical" evidence="1">
    <location>
        <begin position="133"/>
        <end position="155"/>
    </location>
</feature>
<organism evidence="2 3">
    <name type="scientific">Hymenobacter saemangeumensis</name>
    <dbReference type="NCBI Taxonomy" id="1084522"/>
    <lineage>
        <taxon>Bacteria</taxon>
        <taxon>Pseudomonadati</taxon>
        <taxon>Bacteroidota</taxon>
        <taxon>Cytophagia</taxon>
        <taxon>Cytophagales</taxon>
        <taxon>Hymenobacteraceae</taxon>
        <taxon>Hymenobacter</taxon>
    </lineage>
</organism>
<feature type="transmembrane region" description="Helical" evidence="1">
    <location>
        <begin position="6"/>
        <end position="23"/>
    </location>
</feature>
<protein>
    <recommendedName>
        <fullName evidence="4">Glycosyltransferase RgtA/B/C/D-like domain-containing protein</fullName>
    </recommendedName>
</protein>
<evidence type="ECO:0000313" key="3">
    <source>
        <dbReference type="Proteomes" id="UP001501153"/>
    </source>
</evidence>
<dbReference type="Proteomes" id="UP001501153">
    <property type="component" value="Unassembled WGS sequence"/>
</dbReference>
<feature type="transmembrane region" description="Helical" evidence="1">
    <location>
        <begin position="220"/>
        <end position="243"/>
    </location>
</feature>
<keyword evidence="3" id="KW-1185">Reference proteome</keyword>
<reference evidence="3" key="1">
    <citation type="journal article" date="2019" name="Int. J. Syst. Evol. Microbiol.">
        <title>The Global Catalogue of Microorganisms (GCM) 10K type strain sequencing project: providing services to taxonomists for standard genome sequencing and annotation.</title>
        <authorList>
            <consortium name="The Broad Institute Genomics Platform"/>
            <consortium name="The Broad Institute Genome Sequencing Center for Infectious Disease"/>
            <person name="Wu L."/>
            <person name="Ma J."/>
        </authorList>
    </citation>
    <scope>NUCLEOTIDE SEQUENCE [LARGE SCALE GENOMIC DNA]</scope>
    <source>
        <strain evidence="3">JCM 17923</strain>
    </source>
</reference>
<evidence type="ECO:0008006" key="4">
    <source>
        <dbReference type="Google" id="ProtNLM"/>
    </source>
</evidence>
<dbReference type="RefSeq" id="WP_345238414.1">
    <property type="nucleotide sequence ID" value="NZ_BAABGZ010000082.1"/>
</dbReference>
<feature type="transmembrane region" description="Helical" evidence="1">
    <location>
        <begin position="377"/>
        <end position="399"/>
    </location>
</feature>
<proteinExistence type="predicted"/>
<accession>A0ABP8ISD7</accession>
<sequence length="451" mass="50808">MEIKDLFLTPIYLIFFYALAYYFRPKVTNIYTKKYFIPALTLKYVGAISMGLIYQFYYNGGDTYNYFYHSWMINKAFAHSFATGWKLIMTSGGAYDPETAPFVASMFWYEAGSPEYLIARISALFGLVNFHTYSITALMFSSVSFSGMWAFYLTFVKLRPGAYKELAVALFFVPSLFFWGSGLGKDSLCIGALGWVFYAFYKGAIQRREVLQSAMIGFFAAYMLFLIKVYILLCFLPAALLWVFNENSSRIKNAVLRWISKPLFLGVGGALALFAATTLTKGDDHYDVEKIGERSKITADYIYEVSLKQEGSAYHLGELDGTIGGMVKLAPLAIVTSLYRPFLWEAKNPVMLLSALEALYFLLFTLRIFLRVGFLKTMTVITTTPVLTLSFLFSLIFAASVGVSTSNFGTLVRYKIPLIPFYLSALYILDDITRANAKAAKKPARKALQTA</sequence>
<comment type="caution">
    <text evidence="2">The sequence shown here is derived from an EMBL/GenBank/DDBJ whole genome shotgun (WGS) entry which is preliminary data.</text>
</comment>
<dbReference type="EMBL" id="BAABGZ010000082">
    <property type="protein sequence ID" value="GAA4370459.1"/>
    <property type="molecule type" value="Genomic_DNA"/>
</dbReference>
<keyword evidence="1" id="KW-0812">Transmembrane</keyword>
<feature type="transmembrane region" description="Helical" evidence="1">
    <location>
        <begin position="350"/>
        <end position="370"/>
    </location>
</feature>
<feature type="transmembrane region" description="Helical" evidence="1">
    <location>
        <begin position="263"/>
        <end position="280"/>
    </location>
</feature>
<feature type="transmembrane region" description="Helical" evidence="1">
    <location>
        <begin position="35"/>
        <end position="57"/>
    </location>
</feature>
<keyword evidence="1" id="KW-1133">Transmembrane helix</keyword>
<evidence type="ECO:0000313" key="2">
    <source>
        <dbReference type="EMBL" id="GAA4370459.1"/>
    </source>
</evidence>
<evidence type="ECO:0000256" key="1">
    <source>
        <dbReference type="SAM" id="Phobius"/>
    </source>
</evidence>
<feature type="transmembrane region" description="Helical" evidence="1">
    <location>
        <begin position="167"/>
        <end position="200"/>
    </location>
</feature>
<gene>
    <name evidence="2" type="ORF">GCM10023185_44930</name>
</gene>
<name>A0ABP8ISD7_9BACT</name>
<keyword evidence="1" id="KW-0472">Membrane</keyword>